<evidence type="ECO:0000256" key="6">
    <source>
        <dbReference type="SAM" id="SignalP"/>
    </source>
</evidence>
<evidence type="ECO:0000259" key="7">
    <source>
        <dbReference type="Pfam" id="PF07980"/>
    </source>
</evidence>
<evidence type="ECO:0000313" key="9">
    <source>
        <dbReference type="EMBL" id="MBO8467944.1"/>
    </source>
</evidence>
<protein>
    <submittedName>
        <fullName evidence="9">RagB/SusD family nutrient uptake outer membrane protein</fullName>
    </submittedName>
</protein>
<comment type="subcellular location">
    <subcellularLocation>
        <location evidence="1">Cell outer membrane</location>
    </subcellularLocation>
</comment>
<evidence type="ECO:0000256" key="1">
    <source>
        <dbReference type="ARBA" id="ARBA00004442"/>
    </source>
</evidence>
<reference evidence="9" key="2">
    <citation type="journal article" date="2021" name="PeerJ">
        <title>Extensive microbial diversity within the chicken gut microbiome revealed by metagenomics and culture.</title>
        <authorList>
            <person name="Gilroy R."/>
            <person name="Ravi A."/>
            <person name="Getino M."/>
            <person name="Pursley I."/>
            <person name="Horton D.L."/>
            <person name="Alikhan N.F."/>
            <person name="Baker D."/>
            <person name="Gharbi K."/>
            <person name="Hall N."/>
            <person name="Watson M."/>
            <person name="Adriaenssens E.M."/>
            <person name="Foster-Nyarko E."/>
            <person name="Jarju S."/>
            <person name="Secka A."/>
            <person name="Antonio M."/>
            <person name="Oren A."/>
            <person name="Chaudhuri R.R."/>
            <person name="La Ragione R."/>
            <person name="Hildebrand F."/>
            <person name="Pallen M.J."/>
        </authorList>
    </citation>
    <scope>NUCLEOTIDE SEQUENCE</scope>
    <source>
        <strain evidence="9">B1-15692</strain>
    </source>
</reference>
<keyword evidence="4" id="KW-0472">Membrane</keyword>
<keyword evidence="5" id="KW-0998">Cell outer membrane</keyword>
<proteinExistence type="inferred from homology"/>
<dbReference type="AlphaFoldDB" id="A0A9D9NC34"/>
<dbReference type="InterPro" id="IPR033985">
    <property type="entry name" value="SusD-like_N"/>
</dbReference>
<keyword evidence="3 6" id="KW-0732">Signal</keyword>
<dbReference type="Pfam" id="PF07980">
    <property type="entry name" value="SusD_RagB"/>
    <property type="match status" value="1"/>
</dbReference>
<feature type="domain" description="SusD-like N-terminal" evidence="8">
    <location>
        <begin position="38"/>
        <end position="201"/>
    </location>
</feature>
<feature type="chain" id="PRO_5038341886" evidence="6">
    <location>
        <begin position="23"/>
        <end position="622"/>
    </location>
</feature>
<sequence length="622" mass="69962">MKKIYILFAGLALLPSVTGCFSLEKEPEVVISTSTVFRTTGEMEKYLNNFYNNAFRGHPSTVNGTGIAFGDVQSDNMVYSSVDTRLNGALSVSNGAELTAYDWIRAVNFLLNNLDHYTGSTEDAAYKQCVGEAYYFRAWYYYGLLKDYGGVTWIDKVMDPDLEQLQLPRDSRTFIADKILADLDMAIENLQTQSSSASMRVHKDVARILKSEVALFEGTWEKYHKLKDDAFYDPEVTDDKIDDYLQQAVDAVAPIIDGAEAGRWRIYSTGNTLDDYRSLFVTYDLSSNPEVLWWKKYDIADNIGHSVTRFQNLGGGQKGITASLVDDYLTIDGKPYSKEERIEAKKVYGTELQPTVRDPRLSQTVCIPGQQLRPNTAGDEEPSNAFIFTYPLLQGDPSGAYHSNATGYALLKHVEIDPADLSTIEGEYKSQAPAIQFRYAEALLNFAEALAELDGPGNAERIKAALKPLRDRVGMPEVDFDREFNSDSDYPMMNVAGGDDKYIQAVRRERRVELACEGKRMYDIFRWAAADVLIKGYTPSGAVFTGSDLEGNEFYGDALRYDQPADNNLFLTEADENGFRYIIPYGNLPNGYQFKVDRDYLLPIRDGMITLTNNLWVQNPGW</sequence>
<organism evidence="9 10">
    <name type="scientific">Candidatus Cryptobacteroides faecipullorum</name>
    <dbReference type="NCBI Taxonomy" id="2840764"/>
    <lineage>
        <taxon>Bacteria</taxon>
        <taxon>Pseudomonadati</taxon>
        <taxon>Bacteroidota</taxon>
        <taxon>Bacteroidia</taxon>
        <taxon>Bacteroidales</taxon>
        <taxon>Candidatus Cryptobacteroides</taxon>
    </lineage>
</organism>
<dbReference type="InterPro" id="IPR011990">
    <property type="entry name" value="TPR-like_helical_dom_sf"/>
</dbReference>
<accession>A0A9D9NC34</accession>
<dbReference type="InterPro" id="IPR012944">
    <property type="entry name" value="SusD_RagB_dom"/>
</dbReference>
<gene>
    <name evidence="9" type="ORF">IAB99_09350</name>
</gene>
<evidence type="ECO:0000259" key="8">
    <source>
        <dbReference type="Pfam" id="PF14322"/>
    </source>
</evidence>
<dbReference type="Gene3D" id="1.25.40.390">
    <property type="match status" value="1"/>
</dbReference>
<evidence type="ECO:0000256" key="4">
    <source>
        <dbReference type="ARBA" id="ARBA00023136"/>
    </source>
</evidence>
<reference evidence="9" key="1">
    <citation type="submission" date="2020-10" db="EMBL/GenBank/DDBJ databases">
        <authorList>
            <person name="Gilroy R."/>
        </authorList>
    </citation>
    <scope>NUCLEOTIDE SEQUENCE</scope>
    <source>
        <strain evidence="9">B1-15692</strain>
    </source>
</reference>
<feature type="domain" description="RagB/SusD" evidence="7">
    <location>
        <begin position="309"/>
        <end position="622"/>
    </location>
</feature>
<comment type="caution">
    <text evidence="9">The sequence shown here is derived from an EMBL/GenBank/DDBJ whole genome shotgun (WGS) entry which is preliminary data.</text>
</comment>
<dbReference type="EMBL" id="JADIMH010000065">
    <property type="protein sequence ID" value="MBO8467944.1"/>
    <property type="molecule type" value="Genomic_DNA"/>
</dbReference>
<dbReference type="GO" id="GO:0009279">
    <property type="term" value="C:cell outer membrane"/>
    <property type="evidence" value="ECO:0007669"/>
    <property type="project" value="UniProtKB-SubCell"/>
</dbReference>
<dbReference type="Pfam" id="PF14322">
    <property type="entry name" value="SusD-like_3"/>
    <property type="match status" value="1"/>
</dbReference>
<evidence type="ECO:0000256" key="3">
    <source>
        <dbReference type="ARBA" id="ARBA00022729"/>
    </source>
</evidence>
<evidence type="ECO:0000313" key="10">
    <source>
        <dbReference type="Proteomes" id="UP000823660"/>
    </source>
</evidence>
<dbReference type="PROSITE" id="PS51257">
    <property type="entry name" value="PROKAR_LIPOPROTEIN"/>
    <property type="match status" value="1"/>
</dbReference>
<dbReference type="SUPFAM" id="SSF48452">
    <property type="entry name" value="TPR-like"/>
    <property type="match status" value="1"/>
</dbReference>
<evidence type="ECO:0000256" key="5">
    <source>
        <dbReference type="ARBA" id="ARBA00023237"/>
    </source>
</evidence>
<feature type="signal peptide" evidence="6">
    <location>
        <begin position="1"/>
        <end position="22"/>
    </location>
</feature>
<comment type="similarity">
    <text evidence="2">Belongs to the SusD family.</text>
</comment>
<name>A0A9D9NC34_9BACT</name>
<evidence type="ECO:0000256" key="2">
    <source>
        <dbReference type="ARBA" id="ARBA00006275"/>
    </source>
</evidence>
<dbReference type="Proteomes" id="UP000823660">
    <property type="component" value="Unassembled WGS sequence"/>
</dbReference>